<dbReference type="PANTHER" id="PTHR32089">
    <property type="entry name" value="METHYL-ACCEPTING CHEMOTAXIS PROTEIN MCPB"/>
    <property type="match status" value="1"/>
</dbReference>
<keyword evidence="5" id="KW-1133">Transmembrane helix</keyword>
<comment type="subcellular location">
    <subcellularLocation>
        <location evidence="1">Membrane</location>
    </subcellularLocation>
</comment>
<dbReference type="CDD" id="cd11386">
    <property type="entry name" value="MCP_signal"/>
    <property type="match status" value="1"/>
</dbReference>
<dbReference type="GO" id="GO:0006935">
    <property type="term" value="P:chemotaxis"/>
    <property type="evidence" value="ECO:0007669"/>
    <property type="project" value="UniProtKB-ARBA"/>
</dbReference>
<dbReference type="FunFam" id="1.10.287.950:FF:000001">
    <property type="entry name" value="Methyl-accepting chemotaxis sensory transducer"/>
    <property type="match status" value="1"/>
</dbReference>
<dbReference type="Gene3D" id="1.10.287.950">
    <property type="entry name" value="Methyl-accepting chemotaxis protein"/>
    <property type="match status" value="1"/>
</dbReference>
<evidence type="ECO:0000256" key="3">
    <source>
        <dbReference type="ARBA" id="ARBA00029447"/>
    </source>
</evidence>
<sequence>MARSGSNRCRNSLRGTLKGMVEIKKTALSAKLFVATGLMLLLSILILNGVVSLFLQRTAGQVSADTSRVLVREVTERLHSQAGEAGTRLSGFINESFRSPLTLAAILADNAAASASERLGREQVVALNRQLLTANRQLGSSYSQFEANAYDGDDARFRHGYDHSVAGAGSLEVYVVRHQDGRLEQQVIGDAAEKHDQARNEFGVRNAEWYLCPMETGKPCLMEPYLYEIKPGYSELMTSLTVPIMSEGRFLGVAGSDINLPAFQQQLVQLAGSLYQGRAEVLLLSSQGLIVASSRYPDKLGRPLQEAVSGDELAPLQALARGEPGQPSLDRLYGAYRMEIAATGTRWSLLISVPREVALAEVAALEAGLATGVRELTRQQWLAGGLIILAGVGLMVLLVRTITRPLNIMNERIGSLGSAEGDLTRSVTIDTHRELISLAGGFNAFIEKLRGLVGGLKQTGRQVGQESENGARLAGRMHEQVGRQHREIDSVVTAMNEMSVAAGEVARFSEQAAIEADQANQALKGTQHRLAGTVDDIGLLATEVLDAARAVNQVAERSEAINGILEVIRTIAEQTNLLALNAAIEAARAGEQGRGFAVVADEVRALAAKTRQSTDDIAELIGRLNRQVGTTVQLMEQGASRAEQTSAGSRESYEELTRVVGLIDVISEHVTQMATSAEEQSAVSDDINRNLSSLGEAAVELAELAGQVGEHGQRLSSLSSGLDRELGRLRT</sequence>
<comment type="similarity">
    <text evidence="3">Belongs to the methyl-accepting chemotaxis (MCP) protein family.</text>
</comment>
<organism evidence="8 9">
    <name type="scientific">Zobellella endophytica</name>
    <dbReference type="NCBI Taxonomy" id="2116700"/>
    <lineage>
        <taxon>Bacteria</taxon>
        <taxon>Pseudomonadati</taxon>
        <taxon>Pseudomonadota</taxon>
        <taxon>Gammaproteobacteria</taxon>
        <taxon>Aeromonadales</taxon>
        <taxon>Aeromonadaceae</taxon>
        <taxon>Zobellella</taxon>
    </lineage>
</organism>
<feature type="transmembrane region" description="Helical" evidence="5">
    <location>
        <begin position="32"/>
        <end position="55"/>
    </location>
</feature>
<gene>
    <name evidence="8" type="ORF">C7H85_13215</name>
</gene>
<dbReference type="GO" id="GO:0016020">
    <property type="term" value="C:membrane"/>
    <property type="evidence" value="ECO:0007669"/>
    <property type="project" value="UniProtKB-SubCell"/>
</dbReference>
<evidence type="ECO:0000313" key="9">
    <source>
        <dbReference type="Proteomes" id="UP000240243"/>
    </source>
</evidence>
<keyword evidence="9" id="KW-1185">Reference proteome</keyword>
<feature type="domain" description="Methyl-accepting transducer" evidence="6">
    <location>
        <begin position="459"/>
        <end position="695"/>
    </location>
</feature>
<name>A0A2P7R3X5_9GAMM</name>
<reference evidence="8 9" key="1">
    <citation type="submission" date="2018-03" db="EMBL/GenBank/DDBJ databases">
        <title>The draft genome of Zobellella sp. 59N8.</title>
        <authorList>
            <person name="Liu L."/>
            <person name="Li L."/>
            <person name="Zhang X."/>
            <person name="Liang L."/>
            <person name="Wang T."/>
        </authorList>
    </citation>
    <scope>NUCLEOTIDE SEQUENCE [LARGE SCALE GENOMIC DNA]</scope>
    <source>
        <strain evidence="8 9">59N8</strain>
    </source>
</reference>
<dbReference type="Pfam" id="PF22673">
    <property type="entry name" value="MCP-like_PDC_1"/>
    <property type="match status" value="1"/>
</dbReference>
<keyword evidence="5" id="KW-0472">Membrane</keyword>
<evidence type="ECO:0000256" key="4">
    <source>
        <dbReference type="PROSITE-ProRule" id="PRU00284"/>
    </source>
</evidence>
<accession>A0A2P7R3X5</accession>
<evidence type="ECO:0000256" key="5">
    <source>
        <dbReference type="SAM" id="Phobius"/>
    </source>
</evidence>
<dbReference type="CDD" id="cd12913">
    <property type="entry name" value="PDC1_MCP_like"/>
    <property type="match status" value="1"/>
</dbReference>
<keyword evidence="5" id="KW-0812">Transmembrane</keyword>
<dbReference type="InterPro" id="IPR004089">
    <property type="entry name" value="MCPsignal_dom"/>
</dbReference>
<feature type="transmembrane region" description="Helical" evidence="5">
    <location>
        <begin position="381"/>
        <end position="399"/>
    </location>
</feature>
<dbReference type="PANTHER" id="PTHR32089:SF117">
    <property type="entry name" value="METHYL ACCEPTING SENSORY TRANSDUCER WITH CACHE_1 SMALL MOLECULE BINDING DOMAIN"/>
    <property type="match status" value="1"/>
</dbReference>
<evidence type="ECO:0000256" key="1">
    <source>
        <dbReference type="ARBA" id="ARBA00004370"/>
    </source>
</evidence>
<evidence type="ECO:0000313" key="8">
    <source>
        <dbReference type="EMBL" id="PSJ44914.1"/>
    </source>
</evidence>
<dbReference type="PROSITE" id="PS50885">
    <property type="entry name" value="HAMP"/>
    <property type="match status" value="1"/>
</dbReference>
<dbReference type="GO" id="GO:0007165">
    <property type="term" value="P:signal transduction"/>
    <property type="evidence" value="ECO:0007669"/>
    <property type="project" value="UniProtKB-KW"/>
</dbReference>
<feature type="domain" description="HAMP" evidence="7">
    <location>
        <begin position="400"/>
        <end position="454"/>
    </location>
</feature>
<dbReference type="SMART" id="SM00283">
    <property type="entry name" value="MA"/>
    <property type="match status" value="1"/>
</dbReference>
<dbReference type="CDD" id="cd06225">
    <property type="entry name" value="HAMP"/>
    <property type="match status" value="1"/>
</dbReference>
<evidence type="ECO:0000259" key="7">
    <source>
        <dbReference type="PROSITE" id="PS50885"/>
    </source>
</evidence>
<dbReference type="InterPro" id="IPR003660">
    <property type="entry name" value="HAMP_dom"/>
</dbReference>
<dbReference type="Pfam" id="PF00672">
    <property type="entry name" value="HAMP"/>
    <property type="match status" value="1"/>
</dbReference>
<dbReference type="Proteomes" id="UP000240243">
    <property type="component" value="Unassembled WGS sequence"/>
</dbReference>
<proteinExistence type="inferred from homology"/>
<dbReference type="SUPFAM" id="SSF58104">
    <property type="entry name" value="Methyl-accepting chemotaxis protein (MCP) signaling domain"/>
    <property type="match status" value="1"/>
</dbReference>
<comment type="caution">
    <text evidence="8">The sequence shown here is derived from an EMBL/GenBank/DDBJ whole genome shotgun (WGS) entry which is preliminary data.</text>
</comment>
<dbReference type="Gene3D" id="3.30.450.20">
    <property type="entry name" value="PAS domain"/>
    <property type="match status" value="1"/>
</dbReference>
<evidence type="ECO:0000259" key="6">
    <source>
        <dbReference type="PROSITE" id="PS50111"/>
    </source>
</evidence>
<dbReference type="PROSITE" id="PS50111">
    <property type="entry name" value="CHEMOTAXIS_TRANSDUC_2"/>
    <property type="match status" value="1"/>
</dbReference>
<dbReference type="AlphaFoldDB" id="A0A2P7R3X5"/>
<dbReference type="SMART" id="SM00304">
    <property type="entry name" value="HAMP"/>
    <property type="match status" value="2"/>
</dbReference>
<dbReference type="EMBL" id="PXYG01000005">
    <property type="protein sequence ID" value="PSJ44914.1"/>
    <property type="molecule type" value="Genomic_DNA"/>
</dbReference>
<keyword evidence="2 4" id="KW-0807">Transducer</keyword>
<evidence type="ECO:0000256" key="2">
    <source>
        <dbReference type="ARBA" id="ARBA00023224"/>
    </source>
</evidence>
<dbReference type="Pfam" id="PF00015">
    <property type="entry name" value="MCPsignal"/>
    <property type="match status" value="1"/>
</dbReference>
<protein>
    <submittedName>
        <fullName evidence="8">Methyl-accepting chemotaxis protein</fullName>
    </submittedName>
</protein>